<evidence type="ECO:0000256" key="2">
    <source>
        <dbReference type="ARBA" id="ARBA00023125"/>
    </source>
</evidence>
<reference evidence="12" key="1">
    <citation type="submission" date="2025-08" db="UniProtKB">
        <authorList>
            <consortium name="RefSeq"/>
        </authorList>
    </citation>
    <scope>IDENTIFICATION</scope>
    <source>
        <tissue evidence="12">Gonad</tissue>
    </source>
</reference>
<dbReference type="InterPro" id="IPR050255">
    <property type="entry name" value="POU_domain_TF"/>
</dbReference>
<feature type="region of interest" description="Disordered" evidence="8">
    <location>
        <begin position="173"/>
        <end position="223"/>
    </location>
</feature>
<dbReference type="SMART" id="SM00389">
    <property type="entry name" value="HOX"/>
    <property type="match status" value="1"/>
</dbReference>
<dbReference type="GO" id="GO:0005634">
    <property type="term" value="C:nucleus"/>
    <property type="evidence" value="ECO:0007669"/>
    <property type="project" value="UniProtKB-SubCell"/>
</dbReference>
<dbReference type="Pfam" id="PF00157">
    <property type="entry name" value="Pou"/>
    <property type="match status" value="1"/>
</dbReference>
<protein>
    <recommendedName>
        <fullName evidence="7">POU domain protein</fullName>
    </recommendedName>
</protein>
<feature type="compositionally biased region" description="Low complexity" evidence="8">
    <location>
        <begin position="1"/>
        <end position="22"/>
    </location>
</feature>
<dbReference type="InterPro" id="IPR013847">
    <property type="entry name" value="POU"/>
</dbReference>
<evidence type="ECO:0000256" key="7">
    <source>
        <dbReference type="RuleBase" id="RU361194"/>
    </source>
</evidence>
<comment type="subcellular location">
    <subcellularLocation>
        <location evidence="1 5 6">Nucleus</location>
    </subcellularLocation>
</comment>
<dbReference type="GO" id="GO:0000978">
    <property type="term" value="F:RNA polymerase II cis-regulatory region sequence-specific DNA binding"/>
    <property type="evidence" value="ECO:0007669"/>
    <property type="project" value="TreeGrafter"/>
</dbReference>
<dbReference type="KEGG" id="bbel:109469258"/>
<feature type="DNA-binding region" description="Homeobox" evidence="5">
    <location>
        <begin position="314"/>
        <end position="373"/>
    </location>
</feature>
<feature type="compositionally biased region" description="Low complexity" evidence="8">
    <location>
        <begin position="442"/>
        <end position="454"/>
    </location>
</feature>
<evidence type="ECO:0000259" key="9">
    <source>
        <dbReference type="PROSITE" id="PS50071"/>
    </source>
</evidence>
<dbReference type="GO" id="GO:0000981">
    <property type="term" value="F:DNA-binding transcription factor activity, RNA polymerase II-specific"/>
    <property type="evidence" value="ECO:0007669"/>
    <property type="project" value="InterPro"/>
</dbReference>
<dbReference type="PROSITE" id="PS50071">
    <property type="entry name" value="HOMEOBOX_2"/>
    <property type="match status" value="1"/>
</dbReference>
<feature type="compositionally biased region" description="Acidic residues" evidence="8">
    <location>
        <begin position="204"/>
        <end position="223"/>
    </location>
</feature>
<keyword evidence="11" id="KW-1185">Reference proteome</keyword>
<feature type="domain" description="POU-specific" evidence="10">
    <location>
        <begin position="216"/>
        <end position="290"/>
    </location>
</feature>
<dbReference type="Proteomes" id="UP000515135">
    <property type="component" value="Unplaced"/>
</dbReference>
<dbReference type="SUPFAM" id="SSF47413">
    <property type="entry name" value="lambda repressor-like DNA-binding domains"/>
    <property type="match status" value="1"/>
</dbReference>
<dbReference type="PRINTS" id="PR00028">
    <property type="entry name" value="POUDOMAIN"/>
</dbReference>
<dbReference type="InterPro" id="IPR000327">
    <property type="entry name" value="POU_dom"/>
</dbReference>
<dbReference type="InterPro" id="IPR009057">
    <property type="entry name" value="Homeodomain-like_sf"/>
</dbReference>
<evidence type="ECO:0000259" key="10">
    <source>
        <dbReference type="PROSITE" id="PS51179"/>
    </source>
</evidence>
<dbReference type="PROSITE" id="PS00465">
    <property type="entry name" value="POU_2"/>
    <property type="match status" value="1"/>
</dbReference>
<dbReference type="AlphaFoldDB" id="A0A6P4YNQ2"/>
<feature type="compositionally biased region" description="Polar residues" evidence="8">
    <location>
        <begin position="48"/>
        <end position="62"/>
    </location>
</feature>
<keyword evidence="7" id="KW-0804">Transcription</keyword>
<proteinExistence type="inferred from homology"/>
<gene>
    <name evidence="12" type="primary">LOC109469258</name>
</gene>
<dbReference type="InterPro" id="IPR017970">
    <property type="entry name" value="Homeobox_CS"/>
</dbReference>
<sequence>MATSPSPFSQSSSSPSSSNSPPHLENGTGLLSIQPPYNGFGDHGIGKSSENGHSLNVLNGQSGTNGLGNGHSTFPYPGSWARLSETSPSPPWFTGLHPQELNGKINGRENGENHPVSLHRGYPPPPGGSLSTTVPSSFIPPITTAGTPAGFAFPHAAYTGMVNGHGGLNGIFTSATQPPLVQIPNGSEHRSNGSAGSGGSTSTEGDDDREPAAEGEESPTADELEQFAMVFKQRRIKLGFTQADVGLALGTIHGNVLSQTTICRFEALQLSFKNMCKLKPLLQKWLETADSNMSPGSLPKDEGLGGEVITPGRKRKKRTSIEVSVKGALETFFYKQPKPSAVEISQLSEGLNLDKEVVRVWFCNRRQKERRMSPYHAVNGMNGHMNGHVNGHANGHVNGNGLMTNGHGMYNGGGDDIDIHRGAPSPIPHHLAHNGHHHHHAMMPAHSPAAISSQ</sequence>
<evidence type="ECO:0000313" key="12">
    <source>
        <dbReference type="RefSeq" id="XP_019623299.1"/>
    </source>
</evidence>
<dbReference type="SMART" id="SM00352">
    <property type="entry name" value="POU"/>
    <property type="match status" value="1"/>
</dbReference>
<dbReference type="InterPro" id="IPR001356">
    <property type="entry name" value="HD"/>
</dbReference>
<name>A0A6P4YNQ2_BRABE</name>
<dbReference type="OrthoDB" id="6358449at2759"/>
<dbReference type="Gene3D" id="1.10.260.40">
    <property type="entry name" value="lambda repressor-like DNA-binding domains"/>
    <property type="match status" value="1"/>
</dbReference>
<comment type="similarity">
    <text evidence="7">Belongs to the POU transcription factor family.</text>
</comment>
<dbReference type="PROSITE" id="PS00027">
    <property type="entry name" value="HOMEOBOX_1"/>
    <property type="match status" value="1"/>
</dbReference>
<organism evidence="11 12">
    <name type="scientific">Branchiostoma belcheri</name>
    <name type="common">Amphioxus</name>
    <dbReference type="NCBI Taxonomy" id="7741"/>
    <lineage>
        <taxon>Eukaryota</taxon>
        <taxon>Metazoa</taxon>
        <taxon>Chordata</taxon>
        <taxon>Cephalochordata</taxon>
        <taxon>Leptocardii</taxon>
        <taxon>Amphioxiformes</taxon>
        <taxon>Branchiostomatidae</taxon>
        <taxon>Branchiostoma</taxon>
    </lineage>
</organism>
<keyword evidence="4 5" id="KW-0539">Nucleus</keyword>
<evidence type="ECO:0000256" key="6">
    <source>
        <dbReference type="RuleBase" id="RU000682"/>
    </source>
</evidence>
<dbReference type="PANTHER" id="PTHR11636:SF89">
    <property type="entry name" value="POU DOMAIN PROTEIN 2, ISOFORM B-RELATED"/>
    <property type="match status" value="1"/>
</dbReference>
<feature type="domain" description="Homeobox" evidence="9">
    <location>
        <begin position="312"/>
        <end position="372"/>
    </location>
</feature>
<feature type="region of interest" description="Disordered" evidence="8">
    <location>
        <begin position="292"/>
        <end position="315"/>
    </location>
</feature>
<keyword evidence="2 5" id="KW-0238">DNA-binding</keyword>
<evidence type="ECO:0000313" key="11">
    <source>
        <dbReference type="Proteomes" id="UP000515135"/>
    </source>
</evidence>
<evidence type="ECO:0000256" key="5">
    <source>
        <dbReference type="PROSITE-ProRule" id="PRU00108"/>
    </source>
</evidence>
<dbReference type="InterPro" id="IPR010982">
    <property type="entry name" value="Lambda_DNA-bd_dom_sf"/>
</dbReference>
<evidence type="ECO:0000256" key="1">
    <source>
        <dbReference type="ARBA" id="ARBA00004123"/>
    </source>
</evidence>
<dbReference type="GeneID" id="109469258"/>
<feature type="region of interest" description="Disordered" evidence="8">
    <location>
        <begin position="434"/>
        <end position="454"/>
    </location>
</feature>
<dbReference type="PROSITE" id="PS51179">
    <property type="entry name" value="POU_3"/>
    <property type="match status" value="1"/>
</dbReference>
<dbReference type="SUPFAM" id="SSF46689">
    <property type="entry name" value="Homeodomain-like"/>
    <property type="match status" value="1"/>
</dbReference>
<dbReference type="PROSITE" id="PS00035">
    <property type="entry name" value="POU_1"/>
    <property type="match status" value="1"/>
</dbReference>
<accession>A0A6P4YNQ2</accession>
<evidence type="ECO:0000256" key="3">
    <source>
        <dbReference type="ARBA" id="ARBA00023155"/>
    </source>
</evidence>
<dbReference type="CDD" id="cd00086">
    <property type="entry name" value="homeodomain"/>
    <property type="match status" value="1"/>
</dbReference>
<evidence type="ECO:0000256" key="4">
    <source>
        <dbReference type="ARBA" id="ARBA00023242"/>
    </source>
</evidence>
<dbReference type="PANTHER" id="PTHR11636">
    <property type="entry name" value="POU DOMAIN"/>
    <property type="match status" value="1"/>
</dbReference>
<keyword evidence="3 5" id="KW-0371">Homeobox</keyword>
<dbReference type="RefSeq" id="XP_019623299.1">
    <property type="nucleotide sequence ID" value="XM_019767740.1"/>
</dbReference>
<feature type="region of interest" description="Disordered" evidence="8">
    <location>
        <begin position="1"/>
        <end position="71"/>
    </location>
</feature>
<evidence type="ECO:0000256" key="8">
    <source>
        <dbReference type="SAM" id="MobiDB-lite"/>
    </source>
</evidence>
<dbReference type="Gene3D" id="1.10.10.60">
    <property type="entry name" value="Homeodomain-like"/>
    <property type="match status" value="1"/>
</dbReference>
<dbReference type="FunFam" id="1.10.260.40:FF:000001">
    <property type="entry name" value="POU domain protein"/>
    <property type="match status" value="1"/>
</dbReference>
<dbReference type="Pfam" id="PF00046">
    <property type="entry name" value="Homeodomain"/>
    <property type="match status" value="1"/>
</dbReference>